<reference evidence="1 2" key="1">
    <citation type="submission" date="2020-03" db="EMBL/GenBank/DDBJ databases">
        <title>WGS of the type strain of Planosporangium spp.</title>
        <authorList>
            <person name="Thawai C."/>
        </authorList>
    </citation>
    <scope>NUCLEOTIDE SEQUENCE [LARGE SCALE GENOMIC DNA]</scope>
    <source>
        <strain evidence="1 2">TBRC 5610</strain>
    </source>
</reference>
<dbReference type="SUPFAM" id="SSF53335">
    <property type="entry name" value="S-adenosyl-L-methionine-dependent methyltransferases"/>
    <property type="match status" value="1"/>
</dbReference>
<dbReference type="InterPro" id="IPR006764">
    <property type="entry name" value="SAM_dep_MeTrfase_SAV2177_type"/>
</dbReference>
<evidence type="ECO:0000313" key="2">
    <source>
        <dbReference type="Proteomes" id="UP000722989"/>
    </source>
</evidence>
<evidence type="ECO:0000313" key="1">
    <source>
        <dbReference type="EMBL" id="NJC70547.1"/>
    </source>
</evidence>
<dbReference type="CDD" id="cd02440">
    <property type="entry name" value="AdoMet_MTases"/>
    <property type="match status" value="1"/>
</dbReference>
<proteinExistence type="predicted"/>
<accession>A0ABX0XWY3</accession>
<sequence>MDRPTWAPTGVDILRPASSRMYDYMLGGSHNFQVDREVADQAIAHMPELPFVLREGRSFLRRAVRFLVEAGVDQFLDLGSGIPTVGNVHEVARQVNPAARVVYVDNDPIAVAHSRAILGADPRAIALEADLRHPLQILNNPQVRGLLDVTRPVAVLLVAVLHFVPDSDQPTQIVRQLRDAVAPGSYLVVAHSTDDGAAPAGQASARGVYARSGNAVIARSQQQVAEFFDGWELVPPGVVRVPLWHATDDAPVEAVPADADRFPGYVGVARLP</sequence>
<dbReference type="Pfam" id="PF04672">
    <property type="entry name" value="Methyltransf_19"/>
    <property type="match status" value="1"/>
</dbReference>
<keyword evidence="2" id="KW-1185">Reference proteome</keyword>
<protein>
    <recommendedName>
        <fullName evidence="3">S-adenosyl methyltransferase</fullName>
    </recommendedName>
</protein>
<dbReference type="EMBL" id="JAATVY010000007">
    <property type="protein sequence ID" value="NJC70547.1"/>
    <property type="molecule type" value="Genomic_DNA"/>
</dbReference>
<dbReference type="RefSeq" id="WP_167925458.1">
    <property type="nucleotide sequence ID" value="NZ_JAATVY010000007.1"/>
</dbReference>
<dbReference type="InterPro" id="IPR029063">
    <property type="entry name" value="SAM-dependent_MTases_sf"/>
</dbReference>
<gene>
    <name evidence="1" type="ORF">HC031_12605</name>
</gene>
<name>A0ABX0XWY3_9ACTN</name>
<organism evidence="1 2">
    <name type="scientific">Planosporangium thailandense</name>
    <dbReference type="NCBI Taxonomy" id="765197"/>
    <lineage>
        <taxon>Bacteria</taxon>
        <taxon>Bacillati</taxon>
        <taxon>Actinomycetota</taxon>
        <taxon>Actinomycetes</taxon>
        <taxon>Micromonosporales</taxon>
        <taxon>Micromonosporaceae</taxon>
        <taxon>Planosporangium</taxon>
    </lineage>
</organism>
<dbReference type="Proteomes" id="UP000722989">
    <property type="component" value="Unassembled WGS sequence"/>
</dbReference>
<dbReference type="PIRSF" id="PIRSF017393">
    <property type="entry name" value="MTase_SAV2177"/>
    <property type="match status" value="1"/>
</dbReference>
<evidence type="ECO:0008006" key="3">
    <source>
        <dbReference type="Google" id="ProtNLM"/>
    </source>
</evidence>
<comment type="caution">
    <text evidence="1">The sequence shown here is derived from an EMBL/GenBank/DDBJ whole genome shotgun (WGS) entry which is preliminary data.</text>
</comment>
<dbReference type="Gene3D" id="3.40.50.150">
    <property type="entry name" value="Vaccinia Virus protein VP39"/>
    <property type="match status" value="1"/>
</dbReference>